<evidence type="ECO:0000313" key="3">
    <source>
        <dbReference type="EMBL" id="GKX29024.1"/>
    </source>
</evidence>
<dbReference type="Pfam" id="PF10668">
    <property type="entry name" value="Phage_terminase"/>
    <property type="match status" value="1"/>
</dbReference>
<dbReference type="InterPro" id="IPR018925">
    <property type="entry name" value="XtmA-like_N"/>
</dbReference>
<name>A0A9W5Y9H1_9FIRM</name>
<protein>
    <submittedName>
        <fullName evidence="3">DNA-binding protein</fullName>
    </submittedName>
</protein>
<reference evidence="3" key="1">
    <citation type="submission" date="2022-06" db="EMBL/GenBank/DDBJ databases">
        <title>Vallitalea longa sp. nov., an anaerobic bacterium isolated from marine sediment.</title>
        <authorList>
            <person name="Hirano S."/>
            <person name="Terahara T."/>
            <person name="Mori K."/>
            <person name="Hamada M."/>
            <person name="Matsumoto R."/>
            <person name="Kobayashi T."/>
        </authorList>
    </citation>
    <scope>NUCLEOTIDE SEQUENCE</scope>
    <source>
        <strain evidence="3">SH18-1</strain>
    </source>
</reference>
<dbReference type="EMBL" id="BRLB01000002">
    <property type="protein sequence ID" value="GKX29024.1"/>
    <property type="molecule type" value="Genomic_DNA"/>
</dbReference>
<feature type="region of interest" description="Disordered" evidence="1">
    <location>
        <begin position="56"/>
        <end position="77"/>
    </location>
</feature>
<dbReference type="Proteomes" id="UP001144256">
    <property type="component" value="Unassembled WGS sequence"/>
</dbReference>
<keyword evidence="3" id="KW-0238">DNA-binding</keyword>
<accession>A0A9W5Y9H1</accession>
<dbReference type="NCBIfam" id="NF040601">
    <property type="entry name" value="TerS_not_xtmA"/>
    <property type="match status" value="1"/>
</dbReference>
<evidence type="ECO:0000313" key="4">
    <source>
        <dbReference type="Proteomes" id="UP001144256"/>
    </source>
</evidence>
<evidence type="ECO:0000256" key="1">
    <source>
        <dbReference type="SAM" id="MobiDB-lite"/>
    </source>
</evidence>
<proteinExistence type="predicted"/>
<sequence>MAKEKNPNRLAAFEIYKDYHGKITTKQIASKLNENPRNITYWKKVDQWNAKYNPKGGAPMGNQNAVGNSGGAPTRNQNARTDGWYSKYYPTKTKSIVKELEDANADPTEILWAQIITLWAAIIRSQKIMFVNDKEDITKELKKTTIGDKMDSEEYEIQFAWDKQANFLNSQSRAMTILSNMIKKYDDMIHANWETTTEEQRLRVDRLRVQIANPELQHRKEVSKEKLKLDKEAFELRKKESELKEW</sequence>
<keyword evidence="4" id="KW-1185">Reference proteome</keyword>
<dbReference type="AlphaFoldDB" id="A0A9W5Y9H1"/>
<gene>
    <name evidence="3" type="ORF">SH1V18_15040</name>
</gene>
<organism evidence="3 4">
    <name type="scientific">Vallitalea longa</name>
    <dbReference type="NCBI Taxonomy" id="2936439"/>
    <lineage>
        <taxon>Bacteria</taxon>
        <taxon>Bacillati</taxon>
        <taxon>Bacillota</taxon>
        <taxon>Clostridia</taxon>
        <taxon>Lachnospirales</taxon>
        <taxon>Vallitaleaceae</taxon>
        <taxon>Vallitalea</taxon>
    </lineage>
</organism>
<dbReference type="RefSeq" id="WP_281814093.1">
    <property type="nucleotide sequence ID" value="NZ_BRLB01000002.1"/>
</dbReference>
<evidence type="ECO:0000259" key="2">
    <source>
        <dbReference type="Pfam" id="PF10668"/>
    </source>
</evidence>
<comment type="caution">
    <text evidence="3">The sequence shown here is derived from an EMBL/GenBank/DDBJ whole genome shotgun (WGS) entry which is preliminary data.</text>
</comment>
<feature type="domain" description="PBSX phage terminase small subunit-like N-terminal" evidence="2">
    <location>
        <begin position="1"/>
        <end position="51"/>
    </location>
</feature>
<dbReference type="GO" id="GO:0003677">
    <property type="term" value="F:DNA binding"/>
    <property type="evidence" value="ECO:0007669"/>
    <property type="project" value="UniProtKB-KW"/>
</dbReference>